<evidence type="ECO:0000313" key="2">
    <source>
        <dbReference type="EMBL" id="MBB1089211.1"/>
    </source>
</evidence>
<feature type="signal peptide" evidence="1">
    <location>
        <begin position="1"/>
        <end position="22"/>
    </location>
</feature>
<organism evidence="2 3">
    <name type="scientific">Marilutibacter penaei</name>
    <dbReference type="NCBI Taxonomy" id="2759900"/>
    <lineage>
        <taxon>Bacteria</taxon>
        <taxon>Pseudomonadati</taxon>
        <taxon>Pseudomonadota</taxon>
        <taxon>Gammaproteobacteria</taxon>
        <taxon>Lysobacterales</taxon>
        <taxon>Lysobacteraceae</taxon>
        <taxon>Marilutibacter</taxon>
    </lineage>
</organism>
<comment type="caution">
    <text evidence="2">The sequence shown here is derived from an EMBL/GenBank/DDBJ whole genome shotgun (WGS) entry which is preliminary data.</text>
</comment>
<proteinExistence type="predicted"/>
<sequence>MKMQTHALPLLLCLLPVLPAQAAGTDPRLASELDEARAEVRVELDQARQALKTDNLRVDESLRFGDRHAGSADVPPAEITPQGDFRIDGEEVAIDPSQRNALLAYRDQVIEIGMAGIDIGERSARVALEAVDTSMAALLFNAMSGRLERRIEKAVREDVEPAVAALCDKLPAVMASQQALALSLPAFQPYATLDADDIDACHRGAHDAFAAR</sequence>
<dbReference type="Proteomes" id="UP000552587">
    <property type="component" value="Unassembled WGS sequence"/>
</dbReference>
<evidence type="ECO:0000256" key="1">
    <source>
        <dbReference type="SAM" id="SignalP"/>
    </source>
</evidence>
<dbReference type="AlphaFoldDB" id="A0A7W3U5A1"/>
<dbReference type="RefSeq" id="WP_182669989.1">
    <property type="nucleotide sequence ID" value="NZ_JACHTE010000008.1"/>
</dbReference>
<name>A0A7W3U5A1_9GAMM</name>
<accession>A0A7W3U5A1</accession>
<keyword evidence="1" id="KW-0732">Signal</keyword>
<keyword evidence="3" id="KW-1185">Reference proteome</keyword>
<protein>
    <recommendedName>
        <fullName evidence="4">DUF2884 family protein</fullName>
    </recommendedName>
</protein>
<reference evidence="2 3" key="1">
    <citation type="submission" date="2020-07" db="EMBL/GenBank/DDBJ databases">
        <authorList>
            <person name="Xu S."/>
            <person name="Li A."/>
        </authorList>
    </citation>
    <scope>NUCLEOTIDE SEQUENCE [LARGE SCALE GENOMIC DNA]</scope>
    <source>
        <strain evidence="2 3">SG-8</strain>
    </source>
</reference>
<feature type="chain" id="PRO_5031093164" description="DUF2884 family protein" evidence="1">
    <location>
        <begin position="23"/>
        <end position="212"/>
    </location>
</feature>
<evidence type="ECO:0000313" key="3">
    <source>
        <dbReference type="Proteomes" id="UP000552587"/>
    </source>
</evidence>
<evidence type="ECO:0008006" key="4">
    <source>
        <dbReference type="Google" id="ProtNLM"/>
    </source>
</evidence>
<gene>
    <name evidence="2" type="ORF">H4F99_12055</name>
</gene>
<dbReference type="EMBL" id="JACHTE010000008">
    <property type="protein sequence ID" value="MBB1089211.1"/>
    <property type="molecule type" value="Genomic_DNA"/>
</dbReference>